<feature type="chain" id="PRO_5041396332" evidence="1">
    <location>
        <begin position="19"/>
        <end position="93"/>
    </location>
</feature>
<keyword evidence="1" id="KW-0732">Signal</keyword>
<name>A0AA39ZYI3_9PEZI</name>
<gene>
    <name evidence="2" type="ORF">B0T26DRAFT_755559</name>
</gene>
<sequence length="93" mass="9875">MKLLNTVMLSLYAALVASEGCTYHSSKYGDFDGTCRNPTTCVNDNFGYWVSGLCSGGSNNRCCVFQLCKGPSGQTGVCTTTTHCDATNGKRIA</sequence>
<organism evidence="2 3">
    <name type="scientific">Lasiosphaeria miniovina</name>
    <dbReference type="NCBI Taxonomy" id="1954250"/>
    <lineage>
        <taxon>Eukaryota</taxon>
        <taxon>Fungi</taxon>
        <taxon>Dikarya</taxon>
        <taxon>Ascomycota</taxon>
        <taxon>Pezizomycotina</taxon>
        <taxon>Sordariomycetes</taxon>
        <taxon>Sordariomycetidae</taxon>
        <taxon>Sordariales</taxon>
        <taxon>Lasiosphaeriaceae</taxon>
        <taxon>Lasiosphaeria</taxon>
    </lineage>
</organism>
<dbReference type="EMBL" id="JAUIRO010000007">
    <property type="protein sequence ID" value="KAK0706016.1"/>
    <property type="molecule type" value="Genomic_DNA"/>
</dbReference>
<evidence type="ECO:0000313" key="3">
    <source>
        <dbReference type="Proteomes" id="UP001172101"/>
    </source>
</evidence>
<dbReference type="AlphaFoldDB" id="A0AA39ZYI3"/>
<evidence type="ECO:0000313" key="2">
    <source>
        <dbReference type="EMBL" id="KAK0706016.1"/>
    </source>
</evidence>
<dbReference type="RefSeq" id="XP_060291110.1">
    <property type="nucleotide sequence ID" value="XM_060445978.1"/>
</dbReference>
<dbReference type="GeneID" id="85329248"/>
<keyword evidence="3" id="KW-1185">Reference proteome</keyword>
<reference evidence="2" key="1">
    <citation type="submission" date="2023-06" db="EMBL/GenBank/DDBJ databases">
        <title>Genome-scale phylogeny and comparative genomics of the fungal order Sordariales.</title>
        <authorList>
            <consortium name="Lawrence Berkeley National Laboratory"/>
            <person name="Hensen N."/>
            <person name="Bonometti L."/>
            <person name="Westerberg I."/>
            <person name="Brannstrom I.O."/>
            <person name="Guillou S."/>
            <person name="Cros-Aarteil S."/>
            <person name="Calhoun S."/>
            <person name="Haridas S."/>
            <person name="Kuo A."/>
            <person name="Mondo S."/>
            <person name="Pangilinan J."/>
            <person name="Riley R."/>
            <person name="LaButti K."/>
            <person name="Andreopoulos B."/>
            <person name="Lipzen A."/>
            <person name="Chen C."/>
            <person name="Yanf M."/>
            <person name="Daum C."/>
            <person name="Ng V."/>
            <person name="Clum A."/>
            <person name="Steindorff A."/>
            <person name="Ohm R."/>
            <person name="Martin F."/>
            <person name="Silar P."/>
            <person name="Natvig D."/>
            <person name="Lalanne C."/>
            <person name="Gautier V."/>
            <person name="Ament-velasquez S.L."/>
            <person name="Kruys A."/>
            <person name="Hutchinson M.I."/>
            <person name="Powell A.J."/>
            <person name="Barry K."/>
            <person name="Miller A.N."/>
            <person name="Grigoriev I.V."/>
            <person name="Debuchy R."/>
            <person name="Gladieux P."/>
            <person name="Thoren M.H."/>
            <person name="Johannesson H."/>
        </authorList>
    </citation>
    <scope>NUCLEOTIDE SEQUENCE</scope>
    <source>
        <strain evidence="2">SMH2392-1A</strain>
    </source>
</reference>
<evidence type="ECO:0000256" key="1">
    <source>
        <dbReference type="SAM" id="SignalP"/>
    </source>
</evidence>
<dbReference type="Proteomes" id="UP001172101">
    <property type="component" value="Unassembled WGS sequence"/>
</dbReference>
<comment type="caution">
    <text evidence="2">The sequence shown here is derived from an EMBL/GenBank/DDBJ whole genome shotgun (WGS) entry which is preliminary data.</text>
</comment>
<feature type="signal peptide" evidence="1">
    <location>
        <begin position="1"/>
        <end position="18"/>
    </location>
</feature>
<protein>
    <submittedName>
        <fullName evidence="2">Uncharacterized protein</fullName>
    </submittedName>
</protein>
<accession>A0AA39ZYI3</accession>
<proteinExistence type="predicted"/>